<feature type="domain" description="BSD" evidence="1">
    <location>
        <begin position="1"/>
        <end position="52"/>
    </location>
</feature>
<organism evidence="2 3">
    <name type="scientific">Mitosporidium daphniae</name>
    <dbReference type="NCBI Taxonomy" id="1485682"/>
    <lineage>
        <taxon>Eukaryota</taxon>
        <taxon>Fungi</taxon>
        <taxon>Fungi incertae sedis</taxon>
        <taxon>Microsporidia</taxon>
        <taxon>Mitosporidium</taxon>
    </lineage>
</organism>
<dbReference type="GeneID" id="25260133"/>
<evidence type="ECO:0000259" key="1">
    <source>
        <dbReference type="PROSITE" id="PS50858"/>
    </source>
</evidence>
<accession>A0A098VPJ2</accession>
<dbReference type="Proteomes" id="UP000029725">
    <property type="component" value="Unassembled WGS sequence"/>
</dbReference>
<name>A0A098VPJ2_9MICR</name>
<dbReference type="AlphaFoldDB" id="A0A098VPJ2"/>
<dbReference type="OrthoDB" id="360521at2759"/>
<sequence>MIKEHISQCMVKSTSSPAAQLRIKILAETPTLLSLHKELVATGLITDDEFWAPQEVIPNGERSLPPIALKLPAINKEILHYARNHTKAICKLAKAKKLDEKSFWTSFFQNDINAVTKEFSSSSTDAEARIPSDLQSLKDAALDFSVELMDFPDSTHDPLISAINKWSTILLPQTAAPCSLTHDVLSEHAVACLELKSQNEYISKTSGQHKADSDAPRPSLPFSWMDSNFKPRSLDLSGAFCSLDEVCERASPTDFLSSFLSAREDIKLFHDKAVSIFYPGKNSGFVPHDAIVISVPTRGSRPLVRVLFDVRNHASGAIAKADESK</sequence>
<evidence type="ECO:0000313" key="2">
    <source>
        <dbReference type="EMBL" id="KGG50972.1"/>
    </source>
</evidence>
<protein>
    <recommendedName>
        <fullName evidence="1">BSD domain-containing protein</fullName>
    </recommendedName>
</protein>
<dbReference type="VEuPathDB" id="MicrosporidiaDB:DI09_49p20"/>
<dbReference type="Gene3D" id="6.10.140.1200">
    <property type="match status" value="1"/>
</dbReference>
<reference evidence="2 3" key="1">
    <citation type="submission" date="2014-04" db="EMBL/GenBank/DDBJ databases">
        <title>A new species of microsporidia sheds light on the evolution of extreme parasitism.</title>
        <authorList>
            <person name="Haag K.L."/>
            <person name="James T.Y."/>
            <person name="Larsson R."/>
            <person name="Schaer T.M."/>
            <person name="Refardt D."/>
            <person name="Pombert J.-F."/>
            <person name="Ebert D."/>
        </authorList>
    </citation>
    <scope>NUCLEOTIDE SEQUENCE [LARGE SCALE GENOMIC DNA]</scope>
    <source>
        <strain evidence="2 3">UGP3</strain>
        <tissue evidence="2">Spores</tissue>
    </source>
</reference>
<evidence type="ECO:0000313" key="3">
    <source>
        <dbReference type="Proteomes" id="UP000029725"/>
    </source>
</evidence>
<dbReference type="EMBL" id="JMKJ01000443">
    <property type="protein sequence ID" value="KGG50972.1"/>
    <property type="molecule type" value="Genomic_DNA"/>
</dbReference>
<proteinExistence type="predicted"/>
<dbReference type="InterPro" id="IPR005607">
    <property type="entry name" value="BSD_dom"/>
</dbReference>
<dbReference type="RefSeq" id="XP_013237420.1">
    <property type="nucleotide sequence ID" value="XM_013381966.1"/>
</dbReference>
<dbReference type="InterPro" id="IPR035925">
    <property type="entry name" value="BSD_dom_sf"/>
</dbReference>
<dbReference type="PROSITE" id="PS50858">
    <property type="entry name" value="BSD"/>
    <property type="match status" value="1"/>
</dbReference>
<comment type="caution">
    <text evidence="2">The sequence shown here is derived from an EMBL/GenBank/DDBJ whole genome shotgun (WGS) entry which is preliminary data.</text>
</comment>
<dbReference type="SUPFAM" id="SSF140383">
    <property type="entry name" value="BSD domain-like"/>
    <property type="match status" value="1"/>
</dbReference>
<dbReference type="HOGENOM" id="CLU_855516_0_0_1"/>
<keyword evidence="3" id="KW-1185">Reference proteome</keyword>
<gene>
    <name evidence="2" type="ORF">DI09_49p20</name>
</gene>